<dbReference type="PANTHER" id="PTHR31659:SF0">
    <property type="entry name" value="EMB|CAB61945.1"/>
    <property type="match status" value="1"/>
</dbReference>
<feature type="compositionally biased region" description="Low complexity" evidence="1">
    <location>
        <begin position="62"/>
        <end position="89"/>
    </location>
</feature>
<protein>
    <submittedName>
        <fullName evidence="2">Protein OCTOPUS-like</fullName>
    </submittedName>
</protein>
<dbReference type="InterPro" id="IPR008004">
    <property type="entry name" value="OCTOPUS-like"/>
</dbReference>
<accession>A0AAD6WI60</accession>
<evidence type="ECO:0000313" key="3">
    <source>
        <dbReference type="Proteomes" id="UP001164929"/>
    </source>
</evidence>
<dbReference type="Proteomes" id="UP001164929">
    <property type="component" value="Chromosome 1"/>
</dbReference>
<gene>
    <name evidence="2" type="ORF">NC653_002682</name>
</gene>
<feature type="region of interest" description="Disordered" evidence="1">
    <location>
        <begin position="1"/>
        <end position="24"/>
    </location>
</feature>
<evidence type="ECO:0000256" key="1">
    <source>
        <dbReference type="SAM" id="MobiDB-lite"/>
    </source>
</evidence>
<sequence length="600" mass="67476">MTQPPLPPLQKHRHSSCNRHPSKPITGFCASCLRERLSGIDPDTHQETPVTHLTAELRRSKSYSSTTKNNPNNNNASSTSTSSTTATTSEPRRKSCDVGPIRNTLSELFHVDDKKINSSAQKPKCMDSGLELKEEEDLGEIRVLALDANDSERNVEDFEDDGELKTMKEFIDLEWERKKNGGRDLKYIAGSFWEVASVFSKKLGKWQRKQKKKEKKDRENLGGLVRNEMSSVRKLRETQSEVGEYGLGRRSCDTDPRLSVDVARLSVDDSRYSFDEPRASWDGYLIGKTYPRLTPLVSVLEDVKLPSGVVENVKENMDLKNEGESSPGGTMQTRNYYSDRRRKSFDRSSSNRRVGLGDEEFKSMLNAKVSPETVGLFHGAKLLVTEKELRDSNWYSLKDYGEQNVDAVSKDATSITGGGVSKKGFKKPQRWYGVWNIWGLMQRSSQSKCGDEESSFSGNAVEGSMPESWQNLSGVADGEANGIVTPKLIRSYTVSARDSCLTACSSSGAESKENDMKRREDHLLKRNRSARYSPKNLDNGLLRFYLAPLRSYGRSKSGKSGLKNSNSMSRNVLIEVFMELVTNHSLKMTVGFEPWECRRL</sequence>
<evidence type="ECO:0000313" key="2">
    <source>
        <dbReference type="EMBL" id="KAJ7012711.1"/>
    </source>
</evidence>
<keyword evidence="3" id="KW-1185">Reference proteome</keyword>
<name>A0AAD6WI60_9ROSI</name>
<feature type="compositionally biased region" description="Basic residues" evidence="1">
    <location>
        <begin position="10"/>
        <end position="22"/>
    </location>
</feature>
<dbReference type="EMBL" id="JAQIZT010000001">
    <property type="protein sequence ID" value="KAJ7012711.1"/>
    <property type="molecule type" value="Genomic_DNA"/>
</dbReference>
<comment type="caution">
    <text evidence="2">The sequence shown here is derived from an EMBL/GenBank/DDBJ whole genome shotgun (WGS) entry which is preliminary data.</text>
</comment>
<organism evidence="2 3">
    <name type="scientific">Populus alba x Populus x berolinensis</name>
    <dbReference type="NCBI Taxonomy" id="444605"/>
    <lineage>
        <taxon>Eukaryota</taxon>
        <taxon>Viridiplantae</taxon>
        <taxon>Streptophyta</taxon>
        <taxon>Embryophyta</taxon>
        <taxon>Tracheophyta</taxon>
        <taxon>Spermatophyta</taxon>
        <taxon>Magnoliopsida</taxon>
        <taxon>eudicotyledons</taxon>
        <taxon>Gunneridae</taxon>
        <taxon>Pentapetalae</taxon>
        <taxon>rosids</taxon>
        <taxon>fabids</taxon>
        <taxon>Malpighiales</taxon>
        <taxon>Salicaceae</taxon>
        <taxon>Saliceae</taxon>
        <taxon>Populus</taxon>
    </lineage>
</organism>
<dbReference type="AlphaFoldDB" id="A0AAD6WI60"/>
<dbReference type="Pfam" id="PF05340">
    <property type="entry name" value="DUF740"/>
    <property type="match status" value="2"/>
</dbReference>
<reference evidence="2 3" key="1">
    <citation type="journal article" date="2023" name="Mol. Ecol. Resour.">
        <title>Chromosome-level genome assembly of a triploid poplar Populus alba 'Berolinensis'.</title>
        <authorList>
            <person name="Chen S."/>
            <person name="Yu Y."/>
            <person name="Wang X."/>
            <person name="Wang S."/>
            <person name="Zhang T."/>
            <person name="Zhou Y."/>
            <person name="He R."/>
            <person name="Meng N."/>
            <person name="Wang Y."/>
            <person name="Liu W."/>
            <person name="Liu Z."/>
            <person name="Liu J."/>
            <person name="Guo Q."/>
            <person name="Huang H."/>
            <person name="Sederoff R.R."/>
            <person name="Wang G."/>
            <person name="Qu G."/>
            <person name="Chen S."/>
        </authorList>
    </citation>
    <scope>NUCLEOTIDE SEQUENCE [LARGE SCALE GENOMIC DNA]</scope>
    <source>
        <strain evidence="2">SC-2020</strain>
    </source>
</reference>
<feature type="region of interest" description="Disordered" evidence="1">
    <location>
        <begin position="316"/>
        <end position="352"/>
    </location>
</feature>
<proteinExistence type="predicted"/>
<feature type="compositionally biased region" description="Polar residues" evidence="1">
    <location>
        <begin position="327"/>
        <end position="336"/>
    </location>
</feature>
<dbReference type="PANTHER" id="PTHR31659">
    <property type="entry name" value="PROTEIN: UPF0503-LIKE PROTEIN, PUTATIVE (DUF740)-RELATED"/>
    <property type="match status" value="1"/>
</dbReference>
<feature type="region of interest" description="Disordered" evidence="1">
    <location>
        <begin position="39"/>
        <end position="99"/>
    </location>
</feature>